<dbReference type="AlphaFoldDB" id="A0AAU7CMV4"/>
<protein>
    <recommendedName>
        <fullName evidence="3">Helix-turn-helix domain-containing protein</fullName>
    </recommendedName>
</protein>
<dbReference type="RefSeq" id="WP_406699177.1">
    <property type="nucleotide sequence ID" value="NZ_CP155447.1"/>
</dbReference>
<accession>A0AAU7CMV4</accession>
<evidence type="ECO:0008006" key="3">
    <source>
        <dbReference type="Google" id="ProtNLM"/>
    </source>
</evidence>
<sequence length="94" mass="10431">MNWHSVKEAAPLIGLNVTAVYALVVSKRLGHRRLGIRKGAGKIQISDDHIAAFLESCEVAPAMEYARQGRPKDTRARGDQRPIIRPDGKPLRFS</sequence>
<gene>
    <name evidence="2" type="ORF">V5E97_09900</name>
</gene>
<evidence type="ECO:0000256" key="1">
    <source>
        <dbReference type="SAM" id="MobiDB-lite"/>
    </source>
</evidence>
<proteinExistence type="predicted"/>
<organism evidence="2">
    <name type="scientific">Singulisphaera sp. Ch08</name>
    <dbReference type="NCBI Taxonomy" id="3120278"/>
    <lineage>
        <taxon>Bacteria</taxon>
        <taxon>Pseudomonadati</taxon>
        <taxon>Planctomycetota</taxon>
        <taxon>Planctomycetia</taxon>
        <taxon>Isosphaerales</taxon>
        <taxon>Isosphaeraceae</taxon>
        <taxon>Singulisphaera</taxon>
    </lineage>
</organism>
<evidence type="ECO:0000313" key="2">
    <source>
        <dbReference type="EMBL" id="XBH06328.1"/>
    </source>
</evidence>
<dbReference type="EMBL" id="CP155447">
    <property type="protein sequence ID" value="XBH06328.1"/>
    <property type="molecule type" value="Genomic_DNA"/>
</dbReference>
<feature type="compositionally biased region" description="Basic and acidic residues" evidence="1">
    <location>
        <begin position="70"/>
        <end position="94"/>
    </location>
</feature>
<feature type="region of interest" description="Disordered" evidence="1">
    <location>
        <begin position="65"/>
        <end position="94"/>
    </location>
</feature>
<reference evidence="2" key="1">
    <citation type="submission" date="2024-05" db="EMBL/GenBank/DDBJ databases">
        <title>Planctomycetes of the genus Singulisphaera possess chitinolytic capabilities.</title>
        <authorList>
            <person name="Ivanova A."/>
        </authorList>
    </citation>
    <scope>NUCLEOTIDE SEQUENCE</scope>
    <source>
        <strain evidence="2">Ch08T</strain>
    </source>
</reference>
<name>A0AAU7CMV4_9BACT</name>